<reference evidence="1 2" key="1">
    <citation type="submission" date="2020-06" db="EMBL/GenBank/DDBJ databases">
        <title>Genome mining for natural products.</title>
        <authorList>
            <person name="Zhang B."/>
            <person name="Shi J."/>
            <person name="Ge H."/>
        </authorList>
    </citation>
    <scope>NUCLEOTIDE SEQUENCE [LARGE SCALE GENOMIC DNA]</scope>
    <source>
        <strain evidence="1 2">NA02069</strain>
    </source>
</reference>
<gene>
    <name evidence="1" type="ORF">HUT05_32085</name>
</gene>
<evidence type="ECO:0000313" key="2">
    <source>
        <dbReference type="Proteomes" id="UP000509418"/>
    </source>
</evidence>
<accession>A0A7H8TDZ2</accession>
<evidence type="ECO:0000313" key="1">
    <source>
        <dbReference type="EMBL" id="QKZ21574.1"/>
    </source>
</evidence>
<dbReference type="GeneID" id="91332821"/>
<name>A0A7H8TDZ2_STRCX</name>
<dbReference type="RefSeq" id="WP_167537773.1">
    <property type="nucleotide sequence ID" value="NZ_BMUS01000002.1"/>
</dbReference>
<proteinExistence type="predicted"/>
<dbReference type="AlphaFoldDB" id="A0A7H8TDZ2"/>
<sequence length="54" mass="6033">MADDKSRKPGSGVEVDDEGRIILSDPEITERLKEVSPEVARRRPVININCPCLQ</sequence>
<protein>
    <submittedName>
        <fullName evidence="1">Uncharacterized protein</fullName>
    </submittedName>
</protein>
<organism evidence="1 2">
    <name type="scientific">Streptomyces chartreusis</name>
    <dbReference type="NCBI Taxonomy" id="1969"/>
    <lineage>
        <taxon>Bacteria</taxon>
        <taxon>Bacillati</taxon>
        <taxon>Actinomycetota</taxon>
        <taxon>Actinomycetes</taxon>
        <taxon>Kitasatosporales</taxon>
        <taxon>Streptomycetaceae</taxon>
        <taxon>Streptomyces</taxon>
    </lineage>
</organism>
<keyword evidence="2" id="KW-1185">Reference proteome</keyword>
<dbReference type="Proteomes" id="UP000509418">
    <property type="component" value="Chromosome"/>
</dbReference>
<dbReference type="EMBL" id="CP056041">
    <property type="protein sequence ID" value="QKZ21574.1"/>
    <property type="molecule type" value="Genomic_DNA"/>
</dbReference>